<proteinExistence type="predicted"/>
<name>A0AAU7K996_9SPHI</name>
<protein>
    <submittedName>
        <fullName evidence="2">DUF4260 domain-containing protein</fullName>
    </submittedName>
</protein>
<feature type="transmembrane region" description="Helical" evidence="1">
    <location>
        <begin position="12"/>
        <end position="33"/>
    </location>
</feature>
<evidence type="ECO:0000256" key="1">
    <source>
        <dbReference type="SAM" id="Phobius"/>
    </source>
</evidence>
<dbReference type="EMBL" id="CP157485">
    <property type="protein sequence ID" value="XBO49152.1"/>
    <property type="molecule type" value="Genomic_DNA"/>
</dbReference>
<sequence>MKKIIAIEEMAMFILAIFAFSKLSFHWWVFAVLLLVPDLSMLAYLAGPKVGAWFYNIVHHKSIAILIFLIGFYQQLPLLQLSGIILFAHSCMDRALGYGLKYGDAFNHTHLGLIGKNK</sequence>
<dbReference type="AlphaFoldDB" id="A0AAU7K996"/>
<feature type="transmembrane region" description="Helical" evidence="1">
    <location>
        <begin position="53"/>
        <end position="73"/>
    </location>
</feature>
<evidence type="ECO:0000313" key="2">
    <source>
        <dbReference type="EMBL" id="XBO49152.1"/>
    </source>
</evidence>
<accession>A0AAU7K996</accession>
<dbReference type="InterPro" id="IPR025356">
    <property type="entry name" value="DUF4260"/>
</dbReference>
<dbReference type="Pfam" id="PF14079">
    <property type="entry name" value="DUF4260"/>
    <property type="match status" value="1"/>
</dbReference>
<keyword evidence="1" id="KW-0472">Membrane</keyword>
<keyword evidence="1" id="KW-0812">Transmembrane</keyword>
<dbReference type="RefSeq" id="WP_406826481.1">
    <property type="nucleotide sequence ID" value="NZ_CP157485.1"/>
</dbReference>
<reference evidence="2" key="1">
    <citation type="submission" date="2024-05" db="EMBL/GenBank/DDBJ databases">
        <authorList>
            <person name="Kim S."/>
            <person name="Heo J."/>
            <person name="Choi H."/>
            <person name="Choi Y."/>
            <person name="Kwon S.-W."/>
            <person name="Kim Y."/>
        </authorList>
    </citation>
    <scope>NUCLEOTIDE SEQUENCE</scope>
    <source>
        <strain evidence="2">KACC 23697</strain>
    </source>
</reference>
<organism evidence="2">
    <name type="scientific">Pedobacter sp. KACC 23697</name>
    <dbReference type="NCBI Taxonomy" id="3149230"/>
    <lineage>
        <taxon>Bacteria</taxon>
        <taxon>Pseudomonadati</taxon>
        <taxon>Bacteroidota</taxon>
        <taxon>Sphingobacteriia</taxon>
        <taxon>Sphingobacteriales</taxon>
        <taxon>Sphingobacteriaceae</taxon>
        <taxon>Pedobacter</taxon>
    </lineage>
</organism>
<gene>
    <name evidence="2" type="ORF">ABEG20_05985</name>
</gene>
<keyword evidence="1" id="KW-1133">Transmembrane helix</keyword>